<proteinExistence type="predicted"/>
<reference evidence="1" key="2">
    <citation type="submission" date="2014-03" db="EMBL/GenBank/DDBJ databases">
        <title>The whipworm genome and dual-species transcriptomics of an intimate host-pathogen interaction.</title>
        <authorList>
            <person name="Foth B.J."/>
            <person name="Tsai I.J."/>
            <person name="Reid A.J."/>
            <person name="Bancroft A.J."/>
            <person name="Nichol S."/>
            <person name="Tracey A."/>
            <person name="Holroyd N."/>
            <person name="Cotton J.A."/>
            <person name="Stanley E.J."/>
            <person name="Zarowiecki M."/>
            <person name="Liu J.Z."/>
            <person name="Huckvale T."/>
            <person name="Cooper P.J."/>
            <person name="Grencis R.K."/>
            <person name="Berriman M."/>
        </authorList>
    </citation>
    <scope>NUCLEOTIDE SEQUENCE [LARGE SCALE GENOMIC DNA]</scope>
</reference>
<gene>
    <name evidence="1" type="ORF">TTRE_0000009301</name>
</gene>
<dbReference type="Proteomes" id="UP000030665">
    <property type="component" value="Unassembled WGS sequence"/>
</dbReference>
<sequence length="43" mass="4932">MSGSLSGNRILPENIRIQQTQKVNLAKLKKWLLDQDAQRSVRP</sequence>
<dbReference type="AlphaFoldDB" id="A0A077YVQ4"/>
<reference evidence="1" key="1">
    <citation type="submission" date="2014-01" db="EMBL/GenBank/DDBJ databases">
        <authorList>
            <person name="Aslett M."/>
        </authorList>
    </citation>
    <scope>NUCLEOTIDE SEQUENCE</scope>
</reference>
<evidence type="ECO:0000313" key="2">
    <source>
        <dbReference type="Proteomes" id="UP000030665"/>
    </source>
</evidence>
<name>A0A077YVQ4_TRITR</name>
<protein>
    <submittedName>
        <fullName evidence="1">Uncharacterized protein</fullName>
    </submittedName>
</protein>
<evidence type="ECO:0000313" key="1">
    <source>
        <dbReference type="EMBL" id="CDW51834.1"/>
    </source>
</evidence>
<organism evidence="1 2">
    <name type="scientific">Trichuris trichiura</name>
    <name type="common">Whipworm</name>
    <name type="synonym">Trichocephalus trichiurus</name>
    <dbReference type="NCBI Taxonomy" id="36087"/>
    <lineage>
        <taxon>Eukaryota</taxon>
        <taxon>Metazoa</taxon>
        <taxon>Ecdysozoa</taxon>
        <taxon>Nematoda</taxon>
        <taxon>Enoplea</taxon>
        <taxon>Dorylaimia</taxon>
        <taxon>Trichinellida</taxon>
        <taxon>Trichuridae</taxon>
        <taxon>Trichuris</taxon>
    </lineage>
</organism>
<accession>A0A077YVQ4</accession>
<dbReference type="EMBL" id="HG805810">
    <property type="protein sequence ID" value="CDW51834.1"/>
    <property type="molecule type" value="Genomic_DNA"/>
</dbReference>
<keyword evidence="2" id="KW-1185">Reference proteome</keyword>